<accession>A0ABX0U0Z5</accession>
<organism evidence="1 2">
    <name type="scientific">Sphingomonas japonica</name>
    <dbReference type="NCBI Taxonomy" id="511662"/>
    <lineage>
        <taxon>Bacteria</taxon>
        <taxon>Pseudomonadati</taxon>
        <taxon>Pseudomonadota</taxon>
        <taxon>Alphaproteobacteria</taxon>
        <taxon>Sphingomonadales</taxon>
        <taxon>Sphingomonadaceae</taxon>
        <taxon>Sphingomonas</taxon>
    </lineage>
</organism>
<sequence length="67" mass="7516">MADNPEFYRARAAAELEAAAAATLDNVRDRCERAGRAWEQMADRAERTQKLREAREAATAERALADH</sequence>
<dbReference type="RefSeq" id="WP_140046623.1">
    <property type="nucleotide sequence ID" value="NZ_BAAAEV010000001.1"/>
</dbReference>
<keyword evidence="2" id="KW-1185">Reference proteome</keyword>
<protein>
    <submittedName>
        <fullName evidence="1">Uncharacterized protein</fullName>
    </submittedName>
</protein>
<dbReference type="Proteomes" id="UP000788153">
    <property type="component" value="Unassembled WGS sequence"/>
</dbReference>
<reference evidence="1 2" key="1">
    <citation type="submission" date="2020-03" db="EMBL/GenBank/DDBJ databases">
        <title>Genomic Encyclopedia of Type Strains, Phase IV (KMG-IV): sequencing the most valuable type-strain genomes for metagenomic binning, comparative biology and taxonomic classification.</title>
        <authorList>
            <person name="Goeker M."/>
        </authorList>
    </citation>
    <scope>NUCLEOTIDE SEQUENCE [LARGE SCALE GENOMIC DNA]</scope>
    <source>
        <strain evidence="1 2">DSM 22753</strain>
    </source>
</reference>
<evidence type="ECO:0000313" key="1">
    <source>
        <dbReference type="EMBL" id="NIJ24233.1"/>
    </source>
</evidence>
<name>A0ABX0U0Z5_9SPHN</name>
<proteinExistence type="predicted"/>
<dbReference type="EMBL" id="JAASQP010000001">
    <property type="protein sequence ID" value="NIJ24233.1"/>
    <property type="molecule type" value="Genomic_DNA"/>
</dbReference>
<gene>
    <name evidence="1" type="ORF">FHT01_001775</name>
</gene>
<comment type="caution">
    <text evidence="1">The sequence shown here is derived from an EMBL/GenBank/DDBJ whole genome shotgun (WGS) entry which is preliminary data.</text>
</comment>
<evidence type="ECO:0000313" key="2">
    <source>
        <dbReference type="Proteomes" id="UP000788153"/>
    </source>
</evidence>